<dbReference type="InterPro" id="IPR025295">
    <property type="entry name" value="eCIS_core_dom"/>
</dbReference>
<feature type="region of interest" description="Disordered" evidence="1">
    <location>
        <begin position="181"/>
        <end position="202"/>
    </location>
</feature>
<feature type="region of interest" description="Disordered" evidence="1">
    <location>
        <begin position="69"/>
        <end position="92"/>
    </location>
</feature>
<protein>
    <recommendedName>
        <fullName evidence="2">eCIS core domain-containing protein</fullName>
    </recommendedName>
</protein>
<dbReference type="STRING" id="871651.SAMN05421688_0850"/>
<evidence type="ECO:0000313" key="3">
    <source>
        <dbReference type="EMBL" id="SFA78331.1"/>
    </source>
</evidence>
<proteinExistence type="predicted"/>
<feature type="domain" description="eCIS core" evidence="2">
    <location>
        <begin position="107"/>
        <end position="184"/>
    </location>
</feature>
<dbReference type="EMBL" id="FOJU01000001">
    <property type="protein sequence ID" value="SFA78331.1"/>
    <property type="molecule type" value="Genomic_DNA"/>
</dbReference>
<dbReference type="Pfam" id="PF13699">
    <property type="entry name" value="eCIS_core"/>
    <property type="match status" value="1"/>
</dbReference>
<name>A0A1I0VPV2_9RHOB</name>
<evidence type="ECO:0000313" key="4">
    <source>
        <dbReference type="Proteomes" id="UP000198796"/>
    </source>
</evidence>
<evidence type="ECO:0000256" key="1">
    <source>
        <dbReference type="SAM" id="MobiDB-lite"/>
    </source>
</evidence>
<dbReference type="RefSeq" id="WP_092060854.1">
    <property type="nucleotide sequence ID" value="NZ_FOJU01000001.1"/>
</dbReference>
<reference evidence="3 4" key="1">
    <citation type="submission" date="2016-10" db="EMBL/GenBank/DDBJ databases">
        <authorList>
            <person name="de Groot N.N."/>
        </authorList>
    </citation>
    <scope>NUCLEOTIDE SEQUENCE [LARGE SCALE GENOMIC DNA]</scope>
    <source>
        <strain evidence="3 4">DSM 29316</strain>
    </source>
</reference>
<dbReference type="AlphaFoldDB" id="A0A1I0VPV2"/>
<keyword evidence="4" id="KW-1185">Reference proteome</keyword>
<sequence length="642" mass="66769">MLKAPAIAKSGSIRRTAPRAASRQTGRLPSASMPMRCPCGGGCPTCAAPTNQESLERGARRFGQLFARSSDAPSDQLTPPSHPAPRRAVSADAPDHVHAVVAEGGRPLDARIRTKAEPLLGTDLGAVRVHTGPAAAQSARTLRARAYATGADIVFANGAWQPDTAPGRALIGHELAHTVQQTESGTPALQRDEDPNAETPEAYSLPAGLTLFPGATRLMNIAGFPLRLPGALRLTNALGLGPGPSFALDVAPDALVLAMLQRIDLASSPTAGAAPGHLDDPNQQSRISLVRPILRLDTATGRIVGTATLQVPTGYPLNIRAPTELDVRIESTELGQFTGRIALGPLHADMNVRLHYDVDRLSRAAAPAFAPRGGLEAFRNRINGILLDTVPGISLSSLQDTLRGFLRSVNDGTLPAADFAGRVIGLIAESLPADLDTAALGRALSSLAQELSHPGFSLSGSLGLDLPFGLNLPLSTYSAEAPTTVPLDRPLPGAQAPFPLTTQAGGVIIAPPGAITDIAVPALGYAYSSYDGESGTSLTAAALPSLSPTAISTPGTNFAEQFPVYVFAEFTHVHRFGDVVDAGVRLTVQFSTPDLAGRTSSDTEDINARVQQQIQQVQAASRPGATDTPAVPNIGLTLFGNF</sequence>
<feature type="region of interest" description="Disordered" evidence="1">
    <location>
        <begin position="1"/>
        <end position="33"/>
    </location>
</feature>
<dbReference type="Proteomes" id="UP000198796">
    <property type="component" value="Unassembled WGS sequence"/>
</dbReference>
<evidence type="ECO:0000259" key="2">
    <source>
        <dbReference type="Pfam" id="PF13699"/>
    </source>
</evidence>
<organism evidence="3 4">
    <name type="scientific">Poseidonocella pacifica</name>
    <dbReference type="NCBI Taxonomy" id="871651"/>
    <lineage>
        <taxon>Bacteria</taxon>
        <taxon>Pseudomonadati</taxon>
        <taxon>Pseudomonadota</taxon>
        <taxon>Alphaproteobacteria</taxon>
        <taxon>Rhodobacterales</taxon>
        <taxon>Roseobacteraceae</taxon>
        <taxon>Poseidonocella</taxon>
    </lineage>
</organism>
<gene>
    <name evidence="3" type="ORF">SAMN05421688_0850</name>
</gene>
<dbReference type="OrthoDB" id="7387101at2"/>
<accession>A0A1I0VPV2</accession>